<evidence type="ECO:0000313" key="2">
    <source>
        <dbReference type="Proteomes" id="UP001145087"/>
    </source>
</evidence>
<keyword evidence="2" id="KW-1185">Reference proteome</keyword>
<accession>A0A9X3F858</accession>
<dbReference type="EMBL" id="JAPOHD010000052">
    <property type="protein sequence ID" value="MCY1722334.1"/>
    <property type="molecule type" value="Genomic_DNA"/>
</dbReference>
<name>A0A9X3F858_9BACT</name>
<protein>
    <submittedName>
        <fullName evidence="1">Uncharacterized protein</fullName>
    </submittedName>
</protein>
<reference evidence="1" key="1">
    <citation type="submission" date="2022-11" db="EMBL/GenBank/DDBJ databases">
        <title>Marilongibacter aestuarii gen. nov., sp. nov., isolated from tidal flat sediment.</title>
        <authorList>
            <person name="Jiayan W."/>
        </authorList>
    </citation>
    <scope>NUCLEOTIDE SEQUENCE</scope>
    <source>
        <strain evidence="1">Z1-6</strain>
    </source>
</reference>
<dbReference type="RefSeq" id="WP_343334660.1">
    <property type="nucleotide sequence ID" value="NZ_JAPOHD010000052.1"/>
</dbReference>
<evidence type="ECO:0000313" key="1">
    <source>
        <dbReference type="EMBL" id="MCY1722334.1"/>
    </source>
</evidence>
<dbReference type="Pfam" id="PF20321">
    <property type="entry name" value="DUF6616"/>
    <property type="match status" value="1"/>
</dbReference>
<proteinExistence type="predicted"/>
<sequence>MECYIELWSAKDTWKILSEEERVSYLGQIGPHIQSLIEKGVEVVAWGKNDKTTSHRGNFDFFAIWKFPTLDMKKEFEAVMMEAEWYTYFHQENVSGATTTPDEIIGKLIEI</sequence>
<dbReference type="Proteomes" id="UP001145087">
    <property type="component" value="Unassembled WGS sequence"/>
</dbReference>
<dbReference type="InterPro" id="IPR046724">
    <property type="entry name" value="DUF6616"/>
</dbReference>
<organism evidence="1 2">
    <name type="scientific">Draconibacterium aestuarii</name>
    <dbReference type="NCBI Taxonomy" id="2998507"/>
    <lineage>
        <taxon>Bacteria</taxon>
        <taxon>Pseudomonadati</taxon>
        <taxon>Bacteroidota</taxon>
        <taxon>Bacteroidia</taxon>
        <taxon>Marinilabiliales</taxon>
        <taxon>Prolixibacteraceae</taxon>
        <taxon>Draconibacterium</taxon>
    </lineage>
</organism>
<gene>
    <name evidence="1" type="ORF">OU798_18440</name>
</gene>
<dbReference type="AlphaFoldDB" id="A0A9X3F858"/>
<comment type="caution">
    <text evidence="1">The sequence shown here is derived from an EMBL/GenBank/DDBJ whole genome shotgun (WGS) entry which is preliminary data.</text>
</comment>